<dbReference type="SUPFAM" id="SSF52540">
    <property type="entry name" value="P-loop containing nucleoside triphosphate hydrolases"/>
    <property type="match status" value="1"/>
</dbReference>
<evidence type="ECO:0000256" key="1">
    <source>
        <dbReference type="ARBA" id="ARBA00022605"/>
    </source>
</evidence>
<dbReference type="PRINTS" id="PR01100">
    <property type="entry name" value="SHIKIMTKNASE"/>
</dbReference>
<dbReference type="KEGG" id="agi:FSB73_10205"/>
<dbReference type="GO" id="GO:0005829">
    <property type="term" value="C:cytosol"/>
    <property type="evidence" value="ECO:0007669"/>
    <property type="project" value="TreeGrafter"/>
</dbReference>
<organism evidence="8 9">
    <name type="scientific">Arachidicoccus ginsenosidivorans</name>
    <dbReference type="NCBI Taxonomy" id="496057"/>
    <lineage>
        <taxon>Bacteria</taxon>
        <taxon>Pseudomonadati</taxon>
        <taxon>Bacteroidota</taxon>
        <taxon>Chitinophagia</taxon>
        <taxon>Chitinophagales</taxon>
        <taxon>Chitinophagaceae</taxon>
        <taxon>Arachidicoccus</taxon>
    </lineage>
</organism>
<dbReference type="InterPro" id="IPR031322">
    <property type="entry name" value="Shikimate/glucono_kinase"/>
</dbReference>
<evidence type="ECO:0000313" key="8">
    <source>
        <dbReference type="EMBL" id="QEC71988.1"/>
    </source>
</evidence>
<keyword evidence="2 7" id="KW-0808">Transferase</keyword>
<evidence type="ECO:0000256" key="6">
    <source>
        <dbReference type="ARBA" id="ARBA00023141"/>
    </source>
</evidence>
<feature type="binding site" evidence="7">
    <location>
        <begin position="11"/>
        <end position="16"/>
    </location>
    <ligand>
        <name>ATP</name>
        <dbReference type="ChEBI" id="CHEBI:30616"/>
    </ligand>
</feature>
<dbReference type="EMBL" id="CP042434">
    <property type="protein sequence ID" value="QEC71988.1"/>
    <property type="molecule type" value="Genomic_DNA"/>
</dbReference>
<reference evidence="8 9" key="1">
    <citation type="journal article" date="2017" name="Int. J. Syst. Evol. Microbiol.">
        <title>Arachidicoccus ginsenosidivorans sp. nov., with ginsenoside-converting activity isolated from ginseng cultivating soil.</title>
        <authorList>
            <person name="Siddiqi M.Z."/>
            <person name="Aslam Z."/>
            <person name="Im W.T."/>
        </authorList>
    </citation>
    <scope>NUCLEOTIDE SEQUENCE [LARGE SCALE GENOMIC DNA]</scope>
    <source>
        <strain evidence="8 9">Gsoil 809</strain>
    </source>
</reference>
<keyword evidence="9" id="KW-1185">Reference proteome</keyword>
<dbReference type="GO" id="GO:0004765">
    <property type="term" value="F:shikimate kinase activity"/>
    <property type="evidence" value="ECO:0007669"/>
    <property type="project" value="UniProtKB-UniRule"/>
</dbReference>
<dbReference type="GO" id="GO:0009423">
    <property type="term" value="P:chorismate biosynthetic process"/>
    <property type="evidence" value="ECO:0007669"/>
    <property type="project" value="UniProtKB-UniRule"/>
</dbReference>
<dbReference type="RefSeq" id="WP_146781548.1">
    <property type="nucleotide sequence ID" value="NZ_CP042434.1"/>
</dbReference>
<comment type="catalytic activity">
    <reaction evidence="7">
        <text>shikimate + ATP = 3-phosphoshikimate + ADP + H(+)</text>
        <dbReference type="Rhea" id="RHEA:13121"/>
        <dbReference type="ChEBI" id="CHEBI:15378"/>
        <dbReference type="ChEBI" id="CHEBI:30616"/>
        <dbReference type="ChEBI" id="CHEBI:36208"/>
        <dbReference type="ChEBI" id="CHEBI:145989"/>
        <dbReference type="ChEBI" id="CHEBI:456216"/>
        <dbReference type="EC" id="2.7.1.71"/>
    </reaction>
</comment>
<dbReference type="CDD" id="cd00464">
    <property type="entry name" value="SK"/>
    <property type="match status" value="1"/>
</dbReference>
<gene>
    <name evidence="7" type="primary">aroK</name>
    <name evidence="8" type="ORF">FSB73_10205</name>
</gene>
<proteinExistence type="inferred from homology"/>
<feature type="binding site" evidence="7">
    <location>
        <position position="15"/>
    </location>
    <ligand>
        <name>Mg(2+)</name>
        <dbReference type="ChEBI" id="CHEBI:18420"/>
    </ligand>
</feature>
<feature type="binding site" evidence="7">
    <location>
        <position position="33"/>
    </location>
    <ligand>
        <name>substrate</name>
    </ligand>
</feature>
<dbReference type="OrthoDB" id="9800332at2"/>
<dbReference type="Gene3D" id="3.40.50.300">
    <property type="entry name" value="P-loop containing nucleotide triphosphate hydrolases"/>
    <property type="match status" value="1"/>
</dbReference>
<keyword evidence="5 7" id="KW-0067">ATP-binding</keyword>
<comment type="subunit">
    <text evidence="7">Monomer.</text>
</comment>
<comment type="function">
    <text evidence="7">Catalyzes the specific phosphorylation of the 3-hydroxyl group of shikimic acid using ATP as a cosubstrate.</text>
</comment>
<dbReference type="AlphaFoldDB" id="A0A5B8VP02"/>
<dbReference type="GO" id="GO:0005524">
    <property type="term" value="F:ATP binding"/>
    <property type="evidence" value="ECO:0007669"/>
    <property type="project" value="UniProtKB-UniRule"/>
</dbReference>
<feature type="binding site" evidence="7">
    <location>
        <position position="118"/>
    </location>
    <ligand>
        <name>ATP</name>
        <dbReference type="ChEBI" id="CHEBI:30616"/>
    </ligand>
</feature>
<dbReference type="InterPro" id="IPR027417">
    <property type="entry name" value="P-loop_NTPase"/>
</dbReference>
<keyword evidence="4 7" id="KW-0418">Kinase</keyword>
<keyword evidence="3 7" id="KW-0547">Nucleotide-binding</keyword>
<evidence type="ECO:0000256" key="3">
    <source>
        <dbReference type="ARBA" id="ARBA00022741"/>
    </source>
</evidence>
<dbReference type="PANTHER" id="PTHR21087">
    <property type="entry name" value="SHIKIMATE KINASE"/>
    <property type="match status" value="1"/>
</dbReference>
<evidence type="ECO:0000313" key="9">
    <source>
        <dbReference type="Proteomes" id="UP000321291"/>
    </source>
</evidence>
<keyword evidence="1 7" id="KW-0028">Amino-acid biosynthesis</keyword>
<keyword evidence="7" id="KW-0479">Metal-binding</keyword>
<dbReference type="EC" id="2.7.1.71" evidence="7"/>
<evidence type="ECO:0000256" key="7">
    <source>
        <dbReference type="HAMAP-Rule" id="MF_00109"/>
    </source>
</evidence>
<dbReference type="PANTHER" id="PTHR21087:SF16">
    <property type="entry name" value="SHIKIMATE KINASE 1, CHLOROPLASTIC"/>
    <property type="match status" value="1"/>
</dbReference>
<dbReference type="GO" id="GO:0008652">
    <property type="term" value="P:amino acid biosynthetic process"/>
    <property type="evidence" value="ECO:0007669"/>
    <property type="project" value="UniProtKB-KW"/>
</dbReference>
<dbReference type="GO" id="GO:0000287">
    <property type="term" value="F:magnesium ion binding"/>
    <property type="evidence" value="ECO:0007669"/>
    <property type="project" value="UniProtKB-UniRule"/>
</dbReference>
<accession>A0A5B8VP02</accession>
<comment type="pathway">
    <text evidence="7">Metabolic intermediate biosynthesis; chorismate biosynthesis; chorismate from D-erythrose 4-phosphate and phosphoenolpyruvate: step 5/7.</text>
</comment>
<comment type="similarity">
    <text evidence="7">Belongs to the shikimate kinase family.</text>
</comment>
<dbReference type="UniPathway" id="UPA00053">
    <property type="reaction ID" value="UER00088"/>
</dbReference>
<sequence length="169" mass="18985">MAKIFLVGMMGVGKSHWAGKLARKLSLPHYDLDEVIEKQEGQTITEIFATQGEARFRQIESNTLRKLAEGADFVMATGGGAPCQPGNMDFMNRMGITIWLDEPLEIIIGRLRQGREARPLVARLADDELRTYIATKLAERSVFYKKATYRLSGKEISAATFEQILEPHK</sequence>
<evidence type="ECO:0000256" key="2">
    <source>
        <dbReference type="ARBA" id="ARBA00022679"/>
    </source>
</evidence>
<comment type="caution">
    <text evidence="7">Lacks conserved residue(s) required for the propagation of feature annotation.</text>
</comment>
<dbReference type="Pfam" id="PF01202">
    <property type="entry name" value="SKI"/>
    <property type="match status" value="1"/>
</dbReference>
<keyword evidence="7" id="KW-0460">Magnesium</keyword>
<keyword evidence="7" id="KW-0963">Cytoplasm</keyword>
<evidence type="ECO:0000256" key="4">
    <source>
        <dbReference type="ARBA" id="ARBA00022777"/>
    </source>
</evidence>
<dbReference type="HAMAP" id="MF_00109">
    <property type="entry name" value="Shikimate_kinase"/>
    <property type="match status" value="1"/>
</dbReference>
<dbReference type="InterPro" id="IPR000623">
    <property type="entry name" value="Shikimate_kinase/TSH1"/>
</dbReference>
<name>A0A5B8VP02_9BACT</name>
<comment type="subcellular location">
    <subcellularLocation>
        <location evidence="7">Cytoplasm</location>
    </subcellularLocation>
</comment>
<protein>
    <recommendedName>
        <fullName evidence="7">Shikimate kinase</fullName>
        <shortName evidence="7">SK</shortName>
        <ecNumber evidence="7">2.7.1.71</ecNumber>
    </recommendedName>
</protein>
<feature type="binding site" evidence="7">
    <location>
        <position position="140"/>
    </location>
    <ligand>
        <name>substrate</name>
    </ligand>
</feature>
<dbReference type="GO" id="GO:0009073">
    <property type="term" value="P:aromatic amino acid family biosynthetic process"/>
    <property type="evidence" value="ECO:0007669"/>
    <property type="project" value="UniProtKB-KW"/>
</dbReference>
<feature type="binding site" evidence="7">
    <location>
        <position position="79"/>
    </location>
    <ligand>
        <name>substrate</name>
    </ligand>
</feature>
<comment type="cofactor">
    <cofactor evidence="7">
        <name>Mg(2+)</name>
        <dbReference type="ChEBI" id="CHEBI:18420"/>
    </cofactor>
    <text evidence="7">Binds 1 Mg(2+) ion per subunit.</text>
</comment>
<feature type="binding site" evidence="7">
    <location>
        <position position="57"/>
    </location>
    <ligand>
        <name>substrate</name>
    </ligand>
</feature>
<evidence type="ECO:0000256" key="5">
    <source>
        <dbReference type="ARBA" id="ARBA00022840"/>
    </source>
</evidence>
<keyword evidence="6 7" id="KW-0057">Aromatic amino acid biosynthesis</keyword>
<dbReference type="Proteomes" id="UP000321291">
    <property type="component" value="Chromosome"/>
</dbReference>